<dbReference type="OrthoDB" id="654178at2"/>
<dbReference type="Proteomes" id="UP000317624">
    <property type="component" value="Unassembled WGS sequence"/>
</dbReference>
<evidence type="ECO:0000313" key="4">
    <source>
        <dbReference type="Proteomes" id="UP000317624"/>
    </source>
</evidence>
<dbReference type="SUPFAM" id="SSF56925">
    <property type="entry name" value="OMPA-like"/>
    <property type="match status" value="1"/>
</dbReference>
<feature type="domain" description="DUF6089" evidence="2">
    <location>
        <begin position="31"/>
        <end position="225"/>
    </location>
</feature>
<protein>
    <submittedName>
        <fullName evidence="3">Outer membrane beta-barrel protein</fullName>
    </submittedName>
</protein>
<evidence type="ECO:0000259" key="2">
    <source>
        <dbReference type="Pfam" id="PF19573"/>
    </source>
</evidence>
<gene>
    <name evidence="3" type="ORF">FNT36_12700</name>
</gene>
<dbReference type="InterPro" id="IPR011250">
    <property type="entry name" value="OMP/PagP_B-barrel"/>
</dbReference>
<dbReference type="AlphaFoldDB" id="A0A558BUY1"/>
<reference evidence="3 4" key="1">
    <citation type="submission" date="2019-07" db="EMBL/GenBank/DDBJ databases">
        <title>Hymenobacter sp. straun FUR1 Genome sequencing and assembly.</title>
        <authorList>
            <person name="Chhetri G."/>
        </authorList>
    </citation>
    <scope>NUCLEOTIDE SEQUENCE [LARGE SCALE GENOMIC DNA]</scope>
    <source>
        <strain evidence="3 4">Fur1</strain>
    </source>
</reference>
<proteinExistence type="predicted"/>
<dbReference type="Pfam" id="PF19573">
    <property type="entry name" value="DUF6089"/>
    <property type="match status" value="1"/>
</dbReference>
<name>A0A558BUY1_9BACT</name>
<organism evidence="3 4">
    <name type="scientific">Hymenobacter setariae</name>
    <dbReference type="NCBI Taxonomy" id="2594794"/>
    <lineage>
        <taxon>Bacteria</taxon>
        <taxon>Pseudomonadati</taxon>
        <taxon>Bacteroidota</taxon>
        <taxon>Cytophagia</taxon>
        <taxon>Cytophagales</taxon>
        <taxon>Hymenobacteraceae</taxon>
        <taxon>Hymenobacter</taxon>
    </lineage>
</organism>
<dbReference type="RefSeq" id="WP_144848147.1">
    <property type="nucleotide sequence ID" value="NZ_VMRJ01000003.1"/>
</dbReference>
<dbReference type="Gene3D" id="2.40.160.20">
    <property type="match status" value="1"/>
</dbReference>
<dbReference type="EMBL" id="VMRJ01000003">
    <property type="protein sequence ID" value="TVT40334.1"/>
    <property type="molecule type" value="Genomic_DNA"/>
</dbReference>
<comment type="caution">
    <text evidence="3">The sequence shown here is derived from an EMBL/GenBank/DDBJ whole genome shotgun (WGS) entry which is preliminary data.</text>
</comment>
<feature type="signal peptide" evidence="1">
    <location>
        <begin position="1"/>
        <end position="26"/>
    </location>
</feature>
<keyword evidence="4" id="KW-1185">Reference proteome</keyword>
<sequence>MTKFFTYSTALIAGLALLGSTQQADAQQFSKRKQYTSIGVNLNAMNYFGDLNPNTNFASFKFADTRPNLGISITHRFFPRVSGRFGLAYGRITAEDGDNANRDDNNARYRYTRNMNFRNDIAEASAVMIVDLIENRNNYLKRPDFVPYLFAGLAGFYHNPKGKDQNGNYVPLQPLQTEGKDYSKVSFAIPFGAGVRYRINRNLDASFEIGLRKTFTGYLDDVNSNYADLSGKSAESQYFGGYAGGAGGKGITNTSTGVAGGFVPGAKRGEGHDDWYTVSGFSLNYILTPRIKNPKFR</sequence>
<keyword evidence="1" id="KW-0732">Signal</keyword>
<accession>A0A558BUY1</accession>
<feature type="chain" id="PRO_5021928712" evidence="1">
    <location>
        <begin position="27"/>
        <end position="297"/>
    </location>
</feature>
<evidence type="ECO:0000256" key="1">
    <source>
        <dbReference type="SAM" id="SignalP"/>
    </source>
</evidence>
<evidence type="ECO:0000313" key="3">
    <source>
        <dbReference type="EMBL" id="TVT40334.1"/>
    </source>
</evidence>
<dbReference type="InterPro" id="IPR045743">
    <property type="entry name" value="DUF6089"/>
</dbReference>